<comment type="caution">
    <text evidence="2">The sequence shown here is derived from an EMBL/GenBank/DDBJ whole genome shotgun (WGS) entry which is preliminary data.</text>
</comment>
<feature type="compositionally biased region" description="Acidic residues" evidence="1">
    <location>
        <begin position="754"/>
        <end position="764"/>
    </location>
</feature>
<evidence type="ECO:0000313" key="2">
    <source>
        <dbReference type="EMBL" id="KAJ7752314.1"/>
    </source>
</evidence>
<evidence type="ECO:0008006" key="4">
    <source>
        <dbReference type="Google" id="ProtNLM"/>
    </source>
</evidence>
<evidence type="ECO:0000313" key="3">
    <source>
        <dbReference type="Proteomes" id="UP001215598"/>
    </source>
</evidence>
<feature type="region of interest" description="Disordered" evidence="1">
    <location>
        <begin position="34"/>
        <end position="134"/>
    </location>
</feature>
<feature type="compositionally biased region" description="Acidic residues" evidence="1">
    <location>
        <begin position="732"/>
        <end position="741"/>
    </location>
</feature>
<sequence length="1077" mass="122037">MPTCPYCSIQRPTAQGLRSHIGQGQVCRERRYNVYAEQSDDSESSASASDSDHGAGDFESDVEMPGALEDEVNNFSDESEESGEYADPPHIDSPVASPRPVASPPPGADPPAESNPRKRTHAATVEEVEDEDDRYVQDFPTDQNAGQVLAECETYFETLRNKQVEEGHPPWHPFASEEEWELARWLITSGLSQKKTDEYLKLKAVREGIDPSFKNNRAFLQFVDSLPPGPQWFCEPIELVGDELDADGNPKKEIVELWHRDPVECVKELLGNPSFKKQGYKPIRVWKTYKNGRFTNQEFSEMWTADWWWKIQELLPPGSTLAPIIISTDKTQLTRFSGDKQAWPVYLTVGNIRKETRRSPSSRATILIGYIPVTKLEIYSKAKRSAVSHQLFHDCMRTILEPLRAAGKDGVKVDCADGFVRRMFPILSAYIADYPEQCLVACCRENSCPRCLVKPKQRGDAVNSTMRDPEETLRVLVDQRKNKFPVEFVDQNLRPINPFWADFPHCDIFSCMTPDILHELHNGVFGDHTVKWATKAMRGGEDEIDRRFRAMTPHPTLRHFSKGISLTSQWTGNERKNMEKVLLGVLANATDPAVQRAVAGVIDFIYYAHFETHCDESLAKLDAAWAAFHANKQVFIDAPLKIRKHFDINKVHKMKHYVDSIRWKGTADGFNTENTERLHIDIAKAGYKATNRVAYTRQMTTWLARQEATYKFGTYLQWAVPGYIADLPNSSDDVDDEDDEGTLPTPPPPPPPEPESDDEGELEDAPNSASIYRVAKKPAFPHLTAAIIATEFHAPDFLPNLDKFLESESINPKIQPADNSTFPVYKRLTIPLPQLSEITSHVVNDTIRAVRGEAMKFTPKGVRPEKPGRFDTILVRKDLPDRDQRATDGLSVGRLRVIFRLPPEDYGQYPEPLAYVDWYKPLKAPVPNIRMHEVSLSSRNNRQNSSIIPVSHILRSCHLIPVFGRSMDPTWTSDRVLDKCKSFYLNPYLRHHDFYLFRYLVDVYESKKAEEQQNARIRHLGRAGRSRDNSTTATKCYRDGGGGLPRIPGPSNLSLRLPGKTVFADERRFSTTATAGG</sequence>
<dbReference type="Pfam" id="PF18759">
    <property type="entry name" value="Plavaka"/>
    <property type="match status" value="1"/>
</dbReference>
<feature type="region of interest" description="Disordered" evidence="1">
    <location>
        <begin position="1020"/>
        <end position="1042"/>
    </location>
</feature>
<feature type="compositionally biased region" description="Acidic residues" evidence="1">
    <location>
        <begin position="58"/>
        <end position="84"/>
    </location>
</feature>
<dbReference type="Proteomes" id="UP001215598">
    <property type="component" value="Unassembled WGS sequence"/>
</dbReference>
<evidence type="ECO:0000256" key="1">
    <source>
        <dbReference type="SAM" id="MobiDB-lite"/>
    </source>
</evidence>
<feature type="compositionally biased region" description="Pro residues" evidence="1">
    <location>
        <begin position="744"/>
        <end position="753"/>
    </location>
</feature>
<dbReference type="AlphaFoldDB" id="A0AAD7IX58"/>
<gene>
    <name evidence="2" type="ORF">B0H16DRAFT_1837393</name>
</gene>
<feature type="region of interest" description="Disordered" evidence="1">
    <location>
        <begin position="727"/>
        <end position="766"/>
    </location>
</feature>
<protein>
    <recommendedName>
        <fullName evidence="4">Transposase domain-containing protein</fullName>
    </recommendedName>
</protein>
<organism evidence="2 3">
    <name type="scientific">Mycena metata</name>
    <dbReference type="NCBI Taxonomy" id="1033252"/>
    <lineage>
        <taxon>Eukaryota</taxon>
        <taxon>Fungi</taxon>
        <taxon>Dikarya</taxon>
        <taxon>Basidiomycota</taxon>
        <taxon>Agaricomycotina</taxon>
        <taxon>Agaricomycetes</taxon>
        <taxon>Agaricomycetidae</taxon>
        <taxon>Agaricales</taxon>
        <taxon>Marasmiineae</taxon>
        <taxon>Mycenaceae</taxon>
        <taxon>Mycena</taxon>
    </lineage>
</organism>
<proteinExistence type="predicted"/>
<accession>A0AAD7IX58</accession>
<dbReference type="EMBL" id="JARKIB010000059">
    <property type="protein sequence ID" value="KAJ7752314.1"/>
    <property type="molecule type" value="Genomic_DNA"/>
</dbReference>
<name>A0AAD7IX58_9AGAR</name>
<dbReference type="InterPro" id="IPR041078">
    <property type="entry name" value="Plavaka"/>
</dbReference>
<keyword evidence="3" id="KW-1185">Reference proteome</keyword>
<reference evidence="2" key="1">
    <citation type="submission" date="2023-03" db="EMBL/GenBank/DDBJ databases">
        <title>Massive genome expansion in bonnet fungi (Mycena s.s.) driven by repeated elements and novel gene families across ecological guilds.</title>
        <authorList>
            <consortium name="Lawrence Berkeley National Laboratory"/>
            <person name="Harder C.B."/>
            <person name="Miyauchi S."/>
            <person name="Viragh M."/>
            <person name="Kuo A."/>
            <person name="Thoen E."/>
            <person name="Andreopoulos B."/>
            <person name="Lu D."/>
            <person name="Skrede I."/>
            <person name="Drula E."/>
            <person name="Henrissat B."/>
            <person name="Morin E."/>
            <person name="Kohler A."/>
            <person name="Barry K."/>
            <person name="LaButti K."/>
            <person name="Morin E."/>
            <person name="Salamov A."/>
            <person name="Lipzen A."/>
            <person name="Mereny Z."/>
            <person name="Hegedus B."/>
            <person name="Baldrian P."/>
            <person name="Stursova M."/>
            <person name="Weitz H."/>
            <person name="Taylor A."/>
            <person name="Grigoriev I.V."/>
            <person name="Nagy L.G."/>
            <person name="Martin F."/>
            <person name="Kauserud H."/>
        </authorList>
    </citation>
    <scope>NUCLEOTIDE SEQUENCE</scope>
    <source>
        <strain evidence="2">CBHHK182m</strain>
    </source>
</reference>